<feature type="signal peptide" evidence="2">
    <location>
        <begin position="1"/>
        <end position="22"/>
    </location>
</feature>
<sequence length="176" mass="19275">MLLSNAACVLLASVFFFHASCGKKIVNTEPEDTETLLEHEQLLVVPELTSAKQHPPTAFKDSSAMQQHKSSALKDNTAKQYPHTASEDSFAKHQLSAVPEVGSMKEHSPTKDESSKERVSTGLVSRDKSAKQHSSKVSQDNSAKQLFVVDSSTRPSAPQTQSINYSQLYDPVLHLP</sequence>
<dbReference type="RefSeq" id="XP_012936234.1">
    <property type="nucleotide sequence ID" value="XM_013080780.1"/>
</dbReference>
<dbReference type="GeneID" id="101858619"/>
<feature type="compositionally biased region" description="Polar residues" evidence="1">
    <location>
        <begin position="135"/>
        <end position="165"/>
    </location>
</feature>
<gene>
    <name evidence="4" type="primary">LOC101858619</name>
</gene>
<feature type="compositionally biased region" description="Polar residues" evidence="1">
    <location>
        <begin position="63"/>
        <end position="74"/>
    </location>
</feature>
<evidence type="ECO:0000256" key="2">
    <source>
        <dbReference type="SAM" id="SignalP"/>
    </source>
</evidence>
<organism evidence="3 4">
    <name type="scientific">Aplysia californica</name>
    <name type="common">California sea hare</name>
    <dbReference type="NCBI Taxonomy" id="6500"/>
    <lineage>
        <taxon>Eukaryota</taxon>
        <taxon>Metazoa</taxon>
        <taxon>Spiralia</taxon>
        <taxon>Lophotrochozoa</taxon>
        <taxon>Mollusca</taxon>
        <taxon>Gastropoda</taxon>
        <taxon>Heterobranchia</taxon>
        <taxon>Euthyneura</taxon>
        <taxon>Tectipleura</taxon>
        <taxon>Aplysiida</taxon>
        <taxon>Aplysioidea</taxon>
        <taxon>Aplysiidae</taxon>
        <taxon>Aplysia</taxon>
    </lineage>
</organism>
<keyword evidence="2" id="KW-0732">Signal</keyword>
<proteinExistence type="predicted"/>
<evidence type="ECO:0000256" key="1">
    <source>
        <dbReference type="SAM" id="MobiDB-lite"/>
    </source>
</evidence>
<feature type="compositionally biased region" description="Basic and acidic residues" evidence="1">
    <location>
        <begin position="103"/>
        <end position="130"/>
    </location>
</feature>
<evidence type="ECO:0000313" key="4">
    <source>
        <dbReference type="RefSeq" id="XP_012936234.1"/>
    </source>
</evidence>
<name>A0ABM0ZX01_APLCA</name>
<feature type="chain" id="PRO_5047354333" evidence="2">
    <location>
        <begin position="23"/>
        <end position="176"/>
    </location>
</feature>
<accession>A0ABM0ZX01</accession>
<dbReference type="Proteomes" id="UP000694888">
    <property type="component" value="Unplaced"/>
</dbReference>
<protein>
    <submittedName>
        <fullName evidence="4">Uncharacterized protein LOC101858619</fullName>
    </submittedName>
</protein>
<feature type="non-terminal residue" evidence="4">
    <location>
        <position position="176"/>
    </location>
</feature>
<keyword evidence="3" id="KW-1185">Reference proteome</keyword>
<evidence type="ECO:0000313" key="3">
    <source>
        <dbReference type="Proteomes" id="UP000694888"/>
    </source>
</evidence>
<reference evidence="4" key="1">
    <citation type="submission" date="2025-08" db="UniProtKB">
        <authorList>
            <consortium name="RefSeq"/>
        </authorList>
    </citation>
    <scope>IDENTIFICATION</scope>
</reference>
<feature type="region of interest" description="Disordered" evidence="1">
    <location>
        <begin position="49"/>
        <end position="165"/>
    </location>
</feature>